<sequence>MFKSGQENTIYFNEVSNNLYKCFTSKITHKQQNTYKNQSNFYINKRVQYSTQLTSSSAILLNNKESLLSKLKRNALPLSSPKTTSKCNLSQCGSLLRPRRKSPYKVHFTKTTLTFYDKYLRVEAGLCTQCSLAYFASFLSIDSVYLRFVMSINEDYSGFTYQNEYLVKKYYSIIKCEIELFE</sequence>
<dbReference type="AlphaFoldDB" id="A0AA86RNC5"/>
<protein>
    <submittedName>
        <fullName evidence="2">Hypothetical_protein</fullName>
    </submittedName>
</protein>
<name>A0AA86RNC5_9EUKA</name>
<evidence type="ECO:0000313" key="2">
    <source>
        <dbReference type="EMBL" id="CAL6078195.1"/>
    </source>
</evidence>
<reference evidence="2 3" key="2">
    <citation type="submission" date="2024-07" db="EMBL/GenBank/DDBJ databases">
        <authorList>
            <person name="Akdeniz Z."/>
        </authorList>
    </citation>
    <scope>NUCLEOTIDE SEQUENCE [LARGE SCALE GENOMIC DNA]</scope>
</reference>
<accession>A0AA86RNC5</accession>
<dbReference type="EMBL" id="CATOUU010001061">
    <property type="protein sequence ID" value="CAI9969635.1"/>
    <property type="molecule type" value="Genomic_DNA"/>
</dbReference>
<organism evidence="1">
    <name type="scientific">Hexamita inflata</name>
    <dbReference type="NCBI Taxonomy" id="28002"/>
    <lineage>
        <taxon>Eukaryota</taxon>
        <taxon>Metamonada</taxon>
        <taxon>Diplomonadida</taxon>
        <taxon>Hexamitidae</taxon>
        <taxon>Hexamitinae</taxon>
        <taxon>Hexamita</taxon>
    </lineage>
</organism>
<dbReference type="Proteomes" id="UP001642409">
    <property type="component" value="Unassembled WGS sequence"/>
</dbReference>
<proteinExistence type="predicted"/>
<evidence type="ECO:0000313" key="1">
    <source>
        <dbReference type="EMBL" id="CAI9969635.1"/>
    </source>
</evidence>
<reference evidence="1" key="1">
    <citation type="submission" date="2023-06" db="EMBL/GenBank/DDBJ databases">
        <authorList>
            <person name="Kurt Z."/>
        </authorList>
    </citation>
    <scope>NUCLEOTIDE SEQUENCE</scope>
</reference>
<evidence type="ECO:0000313" key="3">
    <source>
        <dbReference type="Proteomes" id="UP001642409"/>
    </source>
</evidence>
<dbReference type="EMBL" id="CAXDID020000332">
    <property type="protein sequence ID" value="CAL6078195.1"/>
    <property type="molecule type" value="Genomic_DNA"/>
</dbReference>
<gene>
    <name evidence="1" type="ORF">HINF_LOCUS57280</name>
    <name evidence="2" type="ORF">HINF_LOCUS58788</name>
</gene>
<keyword evidence="3" id="KW-1185">Reference proteome</keyword>
<comment type="caution">
    <text evidence="1">The sequence shown here is derived from an EMBL/GenBank/DDBJ whole genome shotgun (WGS) entry which is preliminary data.</text>
</comment>